<feature type="region of interest" description="Disordered" evidence="1">
    <location>
        <begin position="1"/>
        <end position="30"/>
    </location>
</feature>
<dbReference type="PANTHER" id="PTHR10138">
    <property type="entry name" value="TRYPTOPHAN 2,3-DIOXYGENASE"/>
    <property type="match status" value="1"/>
</dbReference>
<dbReference type="InterPro" id="IPR037217">
    <property type="entry name" value="Trp/Indoleamine_2_3_dOase-like"/>
</dbReference>
<comment type="caution">
    <text evidence="2">The sequence shown here is derived from an EMBL/GenBank/DDBJ whole genome shotgun (WGS) entry which is preliminary data.</text>
</comment>
<organism evidence="2 3">
    <name type="scientific">Microbispora siamensis</name>
    <dbReference type="NCBI Taxonomy" id="564413"/>
    <lineage>
        <taxon>Bacteria</taxon>
        <taxon>Bacillati</taxon>
        <taxon>Actinomycetota</taxon>
        <taxon>Actinomycetes</taxon>
        <taxon>Streptosporangiales</taxon>
        <taxon>Streptosporangiaceae</taxon>
        <taxon>Microbispora</taxon>
    </lineage>
</organism>
<dbReference type="Gene3D" id="1.20.58.480">
    <property type="match status" value="1"/>
</dbReference>
<reference evidence="2 3" key="1">
    <citation type="submission" date="2021-01" db="EMBL/GenBank/DDBJ databases">
        <title>Whole genome shotgun sequence of Microbispora siamensis NBRC 104113.</title>
        <authorList>
            <person name="Komaki H."/>
            <person name="Tamura T."/>
        </authorList>
    </citation>
    <scope>NUCLEOTIDE SEQUENCE [LARGE SCALE GENOMIC DNA]</scope>
    <source>
        <strain evidence="2 3">NBRC 104113</strain>
    </source>
</reference>
<evidence type="ECO:0000313" key="3">
    <source>
        <dbReference type="Proteomes" id="UP000660454"/>
    </source>
</evidence>
<dbReference type="InterPro" id="IPR004981">
    <property type="entry name" value="Trp_2_3_dOase"/>
</dbReference>
<protein>
    <submittedName>
        <fullName evidence="2">Tryptophan 2,3-dioxygenase</fullName>
    </submittedName>
</protein>
<dbReference type="Proteomes" id="UP000660454">
    <property type="component" value="Unassembled WGS sequence"/>
</dbReference>
<evidence type="ECO:0000313" key="2">
    <source>
        <dbReference type="EMBL" id="GIH66838.1"/>
    </source>
</evidence>
<evidence type="ECO:0000256" key="1">
    <source>
        <dbReference type="SAM" id="MobiDB-lite"/>
    </source>
</evidence>
<feature type="compositionally biased region" description="Low complexity" evidence="1">
    <location>
        <begin position="15"/>
        <end position="28"/>
    </location>
</feature>
<dbReference type="SUPFAM" id="SSF140959">
    <property type="entry name" value="Indolic compounds 2,3-dioxygenase-like"/>
    <property type="match status" value="1"/>
</dbReference>
<dbReference type="PANTHER" id="PTHR10138:SF0">
    <property type="entry name" value="TRYPTOPHAN 2,3-DIOXYGENASE"/>
    <property type="match status" value="1"/>
</dbReference>
<keyword evidence="3" id="KW-1185">Reference proteome</keyword>
<accession>A0ABQ4GZJ6</accession>
<dbReference type="RefSeq" id="WP_079320825.1">
    <property type="nucleotide sequence ID" value="NZ_BOOF01000061.1"/>
</dbReference>
<gene>
    <name evidence="2" type="primary">kynA_3</name>
    <name evidence="2" type="ORF">Msi02_76550</name>
</gene>
<name>A0ABQ4GZJ6_9ACTN</name>
<dbReference type="EMBL" id="BOOF01000061">
    <property type="protein sequence ID" value="GIH66838.1"/>
    <property type="molecule type" value="Genomic_DNA"/>
</dbReference>
<sequence length="249" mass="27863">MDSGNAPLLTYSTTPAPAGAPPRRSSGADGSGETLFGTVYRTQELWFTQLLHELTVLQVRLAAGDCARALSALDRSLRVLKAAVAQMEIIEPLATPRFAALCTTARFREVEAVLGQRHPWMYEHHPEENEAGRSIRAAMSRPSVFDAFLRLLVAEGYAVPYELLCRNVSAPLKPSRELQTVLVRVYQDDGMAAQLCERLTDLDECFQEWRYRHLSMVERTMDGEHAPISSHAQAFTPVFPDLWTMRSLT</sequence>
<proteinExistence type="predicted"/>